<proteinExistence type="predicted"/>
<comment type="caution">
    <text evidence="1">The sequence shown here is derived from an EMBL/GenBank/DDBJ whole genome shotgun (WGS) entry which is preliminary data.</text>
</comment>
<keyword evidence="1" id="KW-0418">Kinase</keyword>
<keyword evidence="1" id="KW-0808">Transferase</keyword>
<name>A0ACC1LRW1_9FUNG</name>
<sequence length="2144" mass="231672">MIGDSGAQTPARQSSLAAAAGNSHAPPLGVHPRLKQSFDTSNMSDMQGSSSLSASLPSGNPFLHGSGDSRDPVAPGTEHRMANATHSRIAYPPLNIVSSDEWAAALPSPGVSQSQHTRAGSQQYAPLSSYAHQHQQQHFSEHTPATGANNYCSTDIHNSGDLTSQRWPQVDASSVYQAVTIGDISRADPDVDYAQQHYPVSQSGLPPLGPASASLSAYAAAASYSPLVARGRSRRRPHPAYDYPDSNATGTYSSESSPAPTSTIPPGVRQTLSTSNFTECASGMADSRILGRRGSELNVSMHSMRDSEISSRDASHGHSPSVTLAIPAGGALSATRTTPTYNYPEIAYSRPGDAPHQVLNHGAYTSGHTSSQGRGRPESTMMSSTSDRSDSRMTDVAPMGEYGVGPEDYSMDRDGRYQQPHIQYGSASVEGQYQEYANTLASMAQSRWNQGAVASPLRTELGAPNATARDPTAPADLPLYTHEQQVAQQYATVPRSGYAAHGAVRQSGSNSGERGHIPPAIATSVAANNIPLLQAWPLASPQIRAANNSGNRGNHQPSAATHVSHGYGSPALQASGRTHNAESSPDHGQIAQGAPNILTNYYMVTSPNGQLLSEPQTPVIDSTSLLPMVEVGQGGIRPAPVSDMDEINAQSQEYLHRRRRRLTQTLHNRQRSGSAVDVASRLSATRLNNLPQSSPGANSYTSNRSMEEVQSVDSEQQAVGRQRYQPPSVPQSSAAFPGAPMGNVQDEHYSAAVMQLQAQAQALAHIQSQAQAQAEYLQRLQLERVQQERIQLERIRQEQMQATAHEQQRQKSKIAQEQELARFSEYRPLLNLTVYIAETYRKCHVDFSYDSARRPRRVLTDPSEGVENDGFDNRNSDYILYVNDVIGEKDGHQFLILEMLGSGTFGQVVKCQNTKTGELVAVKVIKNKPAYYKQSMVEVQMLSLLNNKYDIDDKRHILRLKESFVFRNHLVFVNELLSINLYDLLKRNQYQGLSTNLVRVLVQQILDAMIVLKQAEIIHADLKPENILLEDKEKPVVKVIDFGSACFEWQTSFTYIQSRFYRSPEILLGLPYSSRIDMWSLGCIVAELYLGLPLFPGSSEYNQLSRIIDLLGLPPTNMLERARRTDEFFNYLGPSTWDLKSMVQYAREHNVEEKQSKRYFNATTLEELITTYPLRRRMTEAEQHREYQSRFSLIDFLRGLLHLDPDKRWSPQQAAMHPFITGELSVGTSVPPSLAGGGSHGPGGGSRPYGDHANSGSSHHGIGHSASSGSGGGYATQGGSNSGYGSLQALGGYPSHYSSGSGTNGHAANLMQNSAASQDPTSYAIHVSNPPNNSSATSSYLPNFQQPRELMATASLDDSPRIPGAFPINGGSGGAQSLLIGPQLAQQESNGRLRATTIGHHSAGSTLLQETSMQAHQYPAVGHNGLYPQQYPSQNLNQRNSFLGVDPSSSHLSDLLIANSDSRGAPGRLDISQSNSEYSAESSYGWTTRSEANNINGHTSSAAPSVTGSYSTRAGSLHDVKATGSTLQRHFLLNERQQQQQQRLAHQRQLVRAEVGETTAQVGNYGGGTDMARLSRVGERDYCGSLVGGKSNSSAERYASTSSVISSRTSERSVARSGLLSTSEQLQANNRPSPALRSSAGVRLISNFSPLTVPSTPGSLGSNQRHSMGSVDSKLNLGGWCRTLGSRVVGPPECRSDSDDSFDEESDDDVSDVDDTNSRYSVGSGISRPLTQAHFSEESLSMYSAASGQDHHSGHGNGGRRGGGSNGSWTDGLSSWGSEGSGSRDFFETPMSASLAHTVRGSFDEPPQQVQQAQSLGRTIWASLENGFRGAGASSIYQLPQYAAYSQEVLGRSDSAIYARDRASPGGEFVEFIEGDKDDSPNAESAADGSWVFDDYEAANDVDEGSVISQEDLNGYGQDTLPQDDLEETTSLLGCLEINQSLTNGLDNISSVEASDSETAAKESDGYGERASDDDSDDGQSDEDDDDDDATDQDIVLFAGKLHPAQGVRASNTAAATVGHQRRLSNTSALNSNSAMSLDGQRGMLPLSRSSRCGSFASYPQRIAKKSHLRRSDRQPASALLAPPLVLLKDSLRMVESLRRMGKWQDSAELARDVAHINRANQFYLDPVIIAMSPRLMPPSGQQS</sequence>
<reference evidence="1" key="1">
    <citation type="submission" date="2022-07" db="EMBL/GenBank/DDBJ databases">
        <title>Phylogenomic reconstructions and comparative analyses of Kickxellomycotina fungi.</title>
        <authorList>
            <person name="Reynolds N.K."/>
            <person name="Stajich J.E."/>
            <person name="Barry K."/>
            <person name="Grigoriev I.V."/>
            <person name="Crous P."/>
            <person name="Smith M.E."/>
        </authorList>
    </citation>
    <scope>NUCLEOTIDE SEQUENCE</scope>
    <source>
        <strain evidence="1">CBS 102833</strain>
    </source>
</reference>
<evidence type="ECO:0000313" key="2">
    <source>
        <dbReference type="Proteomes" id="UP001140096"/>
    </source>
</evidence>
<dbReference type="EMBL" id="JANBUP010000019">
    <property type="protein sequence ID" value="KAJ2813814.1"/>
    <property type="molecule type" value="Genomic_DNA"/>
</dbReference>
<evidence type="ECO:0000313" key="1">
    <source>
        <dbReference type="EMBL" id="KAJ2813814.1"/>
    </source>
</evidence>
<accession>A0ACC1LRW1</accession>
<protein>
    <submittedName>
        <fullName evidence="1">Dual specificity protein kinase yak1</fullName>
        <ecNumber evidence="1">2.7.12.1</ecNumber>
    </submittedName>
</protein>
<organism evidence="1 2">
    <name type="scientific">Coemansia furcata</name>
    <dbReference type="NCBI Taxonomy" id="417177"/>
    <lineage>
        <taxon>Eukaryota</taxon>
        <taxon>Fungi</taxon>
        <taxon>Fungi incertae sedis</taxon>
        <taxon>Zoopagomycota</taxon>
        <taxon>Kickxellomycotina</taxon>
        <taxon>Kickxellomycetes</taxon>
        <taxon>Kickxellales</taxon>
        <taxon>Kickxellaceae</taxon>
        <taxon>Coemansia</taxon>
    </lineage>
</organism>
<dbReference type="Proteomes" id="UP001140096">
    <property type="component" value="Unassembled WGS sequence"/>
</dbReference>
<dbReference type="EC" id="2.7.12.1" evidence="1"/>
<keyword evidence="2" id="KW-1185">Reference proteome</keyword>
<gene>
    <name evidence="1" type="primary">YAK1</name>
    <name evidence="1" type="ORF">H4S07_000398</name>
</gene>